<sequence>MGVILTNGYNGIMISELNSPRKQSHPKFFDDLICKNRFRNLSKIWNPDNRIDDEMVWYFQFHDTHEEMRDLSHVLYLIKYFNMSVDINTTNVDSSCFRLLSQFKPVPDEQVQPEFFSLLLNLATDSQDSNLNTYRGALKLFASNGAFFPVGFSYLSQNLNSSVLQKIIERQVVKCEKTVFIAKSPKIKIEYEFLSRKYPHTHFVVSSQTLLSYPIGISVPNGLNPRVLTGFKSQTETGVWAHTEDYEIRGNNINRTAAIPRNKGEYLKPKNIASLKGHQKLLFFAVSSILTTLLHPPPTTAQQMDPQNLALFMTMSDFDNNKMFYKPGEETWEMADYGKSLKSIKEYEFIVSLSGALDFIGALTLHKNQLFWDTILYQIDQRILTQSMSDMNAKIQAFKSTFQHLDENPVGFTITGFRQIEEILALFSEQGSIFRKYPLHSSPLVLGFLPVMTVYVEYATRKFPNIERDWRSILLKESMC</sequence>
<dbReference type="AlphaFoldDB" id="A0A226DAS9"/>
<dbReference type="EMBL" id="LNIX01000027">
    <property type="protein sequence ID" value="OXA42008.1"/>
    <property type="molecule type" value="Genomic_DNA"/>
</dbReference>
<gene>
    <name evidence="1" type="ORF">Fcan01_23033</name>
</gene>
<reference evidence="1 2" key="1">
    <citation type="submission" date="2015-12" db="EMBL/GenBank/DDBJ databases">
        <title>The genome of Folsomia candida.</title>
        <authorList>
            <person name="Faddeeva A."/>
            <person name="Derks M.F."/>
            <person name="Anvar Y."/>
            <person name="Smit S."/>
            <person name="Van Straalen N."/>
            <person name="Roelofs D."/>
        </authorList>
    </citation>
    <scope>NUCLEOTIDE SEQUENCE [LARGE SCALE GENOMIC DNA]</scope>
    <source>
        <strain evidence="1 2">VU population</strain>
        <tissue evidence="1">Whole body</tissue>
    </source>
</reference>
<evidence type="ECO:0000313" key="1">
    <source>
        <dbReference type="EMBL" id="OXA42008.1"/>
    </source>
</evidence>
<comment type="caution">
    <text evidence="1">The sequence shown here is derived from an EMBL/GenBank/DDBJ whole genome shotgun (WGS) entry which is preliminary data.</text>
</comment>
<proteinExistence type="predicted"/>
<protein>
    <submittedName>
        <fullName evidence="1">Uncharacterized protein</fullName>
    </submittedName>
</protein>
<organism evidence="1 2">
    <name type="scientific">Folsomia candida</name>
    <name type="common">Springtail</name>
    <dbReference type="NCBI Taxonomy" id="158441"/>
    <lineage>
        <taxon>Eukaryota</taxon>
        <taxon>Metazoa</taxon>
        <taxon>Ecdysozoa</taxon>
        <taxon>Arthropoda</taxon>
        <taxon>Hexapoda</taxon>
        <taxon>Collembola</taxon>
        <taxon>Entomobryomorpha</taxon>
        <taxon>Isotomoidea</taxon>
        <taxon>Isotomidae</taxon>
        <taxon>Proisotominae</taxon>
        <taxon>Folsomia</taxon>
    </lineage>
</organism>
<dbReference type="Proteomes" id="UP000198287">
    <property type="component" value="Unassembled WGS sequence"/>
</dbReference>
<name>A0A226DAS9_FOLCA</name>
<evidence type="ECO:0000313" key="2">
    <source>
        <dbReference type="Proteomes" id="UP000198287"/>
    </source>
</evidence>
<accession>A0A226DAS9</accession>
<keyword evidence="2" id="KW-1185">Reference proteome</keyword>